<protein>
    <submittedName>
        <fullName evidence="1">Uncharacterized protein</fullName>
    </submittedName>
</protein>
<name>A0AAV6GLA3_9TELE</name>
<evidence type="ECO:0000313" key="2">
    <source>
        <dbReference type="Proteomes" id="UP000823561"/>
    </source>
</evidence>
<gene>
    <name evidence="1" type="ORF">AALO_G00136710</name>
</gene>
<accession>A0AAV6GLA3</accession>
<feature type="non-terminal residue" evidence="1">
    <location>
        <position position="1"/>
    </location>
</feature>
<keyword evidence="2" id="KW-1185">Reference proteome</keyword>
<dbReference type="Proteomes" id="UP000823561">
    <property type="component" value="Chromosome 10"/>
</dbReference>
<sequence>LDSISVICPSLGTLCTHPFVLHLAPSNSVLVPQSKGLHSLSVYLLISAPTGGVKQGRKAYLVLQLFGLREAYNHTNASKTLTDILHLKKTHLMHSCGCLRKTNWPKTSRHRDSSDILRTLQMHLMRGHQGHRKMNLTTAIKAVVSIAYWAADVPSVEGACPWEPGYPALSHIMILNSCCCTKAPHTHIHCSSHTVTLSLSLSHTHTHTHTHIQAHTITLSHTHTYIYIHIYRHKHTHTHTSHYLKDNNAVPFRLKGYPEN</sequence>
<dbReference type="EMBL" id="JADWDJ010000010">
    <property type="protein sequence ID" value="KAG5274475.1"/>
    <property type="molecule type" value="Genomic_DNA"/>
</dbReference>
<organism evidence="1 2">
    <name type="scientific">Alosa alosa</name>
    <name type="common">allis shad</name>
    <dbReference type="NCBI Taxonomy" id="278164"/>
    <lineage>
        <taxon>Eukaryota</taxon>
        <taxon>Metazoa</taxon>
        <taxon>Chordata</taxon>
        <taxon>Craniata</taxon>
        <taxon>Vertebrata</taxon>
        <taxon>Euteleostomi</taxon>
        <taxon>Actinopterygii</taxon>
        <taxon>Neopterygii</taxon>
        <taxon>Teleostei</taxon>
        <taxon>Clupei</taxon>
        <taxon>Clupeiformes</taxon>
        <taxon>Clupeoidei</taxon>
        <taxon>Clupeidae</taxon>
        <taxon>Alosa</taxon>
    </lineage>
</organism>
<evidence type="ECO:0000313" key="1">
    <source>
        <dbReference type="EMBL" id="KAG5274475.1"/>
    </source>
</evidence>
<dbReference type="AlphaFoldDB" id="A0AAV6GLA3"/>
<reference evidence="1" key="1">
    <citation type="submission" date="2020-10" db="EMBL/GenBank/DDBJ databases">
        <title>Chromosome-scale genome assembly of the Allis shad, Alosa alosa.</title>
        <authorList>
            <person name="Margot Z."/>
            <person name="Christophe K."/>
            <person name="Cabau C."/>
            <person name="Louis A."/>
            <person name="Berthelot C."/>
            <person name="Parey E."/>
            <person name="Roest Crollius H."/>
            <person name="Montfort J."/>
            <person name="Robinson-Rechavi M."/>
            <person name="Bucao C."/>
            <person name="Bouchez O."/>
            <person name="Gislard M."/>
            <person name="Lluch J."/>
            <person name="Milhes M."/>
            <person name="Lampietro C."/>
            <person name="Lopez Roques C."/>
            <person name="Donnadieu C."/>
            <person name="Braasch I."/>
            <person name="Desvignes T."/>
            <person name="Postlethwait J."/>
            <person name="Bobe J."/>
            <person name="Guiguen Y."/>
        </authorList>
    </citation>
    <scope>NUCLEOTIDE SEQUENCE</scope>
    <source>
        <strain evidence="1">M-15738</strain>
        <tissue evidence="1">Blood</tissue>
    </source>
</reference>
<proteinExistence type="predicted"/>
<comment type="caution">
    <text evidence="1">The sequence shown here is derived from an EMBL/GenBank/DDBJ whole genome shotgun (WGS) entry which is preliminary data.</text>
</comment>